<dbReference type="CDD" id="cd16332">
    <property type="entry name" value="Prp-like"/>
    <property type="match status" value="1"/>
</dbReference>
<dbReference type="PANTHER" id="PTHR39178">
    <property type="entry name" value="HYPOTHETICAL RIBOSOME-ASSOCIATED PROTEIN"/>
    <property type="match status" value="1"/>
</dbReference>
<evidence type="ECO:0000256" key="6">
    <source>
        <dbReference type="ARBA" id="ARBA00044538"/>
    </source>
</evidence>
<dbReference type="PATRIC" id="fig|1291734.4.peg.914"/>
<accession>A0A0R1JSR4</accession>
<dbReference type="Gene3D" id="3.30.70.1490">
    <property type="entry name" value="Cysteine protease Prp"/>
    <property type="match status" value="1"/>
</dbReference>
<organism evidence="7 8">
    <name type="scientific">Lacticaseibacillus nasuensis JCM 17158</name>
    <dbReference type="NCBI Taxonomy" id="1291734"/>
    <lineage>
        <taxon>Bacteria</taxon>
        <taxon>Bacillati</taxon>
        <taxon>Bacillota</taxon>
        <taxon>Bacilli</taxon>
        <taxon>Lactobacillales</taxon>
        <taxon>Lactobacillaceae</taxon>
        <taxon>Lacticaseibacillus</taxon>
    </lineage>
</organism>
<proteinExistence type="inferred from homology"/>
<dbReference type="GO" id="GO:0008234">
    <property type="term" value="F:cysteine-type peptidase activity"/>
    <property type="evidence" value="ECO:0007669"/>
    <property type="project" value="UniProtKB-KW"/>
</dbReference>
<evidence type="ECO:0000256" key="1">
    <source>
        <dbReference type="ARBA" id="ARBA00022517"/>
    </source>
</evidence>
<comment type="caution">
    <text evidence="7">The sequence shown here is derived from an EMBL/GenBank/DDBJ whole genome shotgun (WGS) entry which is preliminary data.</text>
</comment>
<dbReference type="Pfam" id="PF04327">
    <property type="entry name" value="Peptidase_Prp"/>
    <property type="match status" value="1"/>
</dbReference>
<keyword evidence="3" id="KW-0378">Hydrolase</keyword>
<dbReference type="RefSeq" id="WP_056949878.1">
    <property type="nucleotide sequence ID" value="NZ_AZDJ01000001.1"/>
</dbReference>
<keyword evidence="1" id="KW-0690">Ribosome biogenesis</keyword>
<dbReference type="PANTHER" id="PTHR39178:SF1">
    <property type="entry name" value="RIBOSOMAL-PROCESSING CYSTEINE PROTEASE PRP"/>
    <property type="match status" value="1"/>
</dbReference>
<sequence>MIKATFTRDEHGDIVKFLITGHADHGDYGKDIVCAGVSAVSIGAINGIEALAGFTPQVDADEVNGGHLSVEATGDATGEQNHIAQILLENLVLSVQSIADQYPDYVHVTTQQA</sequence>
<name>A0A0R1JSR4_9LACO</name>
<dbReference type="InterPro" id="IPR007422">
    <property type="entry name" value="Peptidase_Prp"/>
</dbReference>
<keyword evidence="8" id="KW-1185">Reference proteome</keyword>
<keyword evidence="2" id="KW-0645">Protease</keyword>
<evidence type="ECO:0000256" key="5">
    <source>
        <dbReference type="ARBA" id="ARBA00044503"/>
    </source>
</evidence>
<protein>
    <recommendedName>
        <fullName evidence="6">Ribosomal processing cysteine protease Prp</fullName>
    </recommendedName>
</protein>
<dbReference type="GO" id="GO:0042254">
    <property type="term" value="P:ribosome biogenesis"/>
    <property type="evidence" value="ECO:0007669"/>
    <property type="project" value="UniProtKB-KW"/>
</dbReference>
<evidence type="ECO:0000256" key="2">
    <source>
        <dbReference type="ARBA" id="ARBA00022670"/>
    </source>
</evidence>
<dbReference type="EMBL" id="AZDJ01000001">
    <property type="protein sequence ID" value="KRK74286.1"/>
    <property type="molecule type" value="Genomic_DNA"/>
</dbReference>
<dbReference type="OrthoDB" id="48998at2"/>
<dbReference type="InterPro" id="IPR036764">
    <property type="entry name" value="Peptidase_Prp_sf"/>
</dbReference>
<gene>
    <name evidence="7" type="ORF">FD02_GL000887</name>
</gene>
<reference evidence="7 8" key="1">
    <citation type="journal article" date="2015" name="Genome Announc.">
        <title>Expanding the biotechnology potential of lactobacilli through comparative genomics of 213 strains and associated genera.</title>
        <authorList>
            <person name="Sun Z."/>
            <person name="Harris H.M."/>
            <person name="McCann A."/>
            <person name="Guo C."/>
            <person name="Argimon S."/>
            <person name="Zhang W."/>
            <person name="Yang X."/>
            <person name="Jeffery I.B."/>
            <person name="Cooney J.C."/>
            <person name="Kagawa T.F."/>
            <person name="Liu W."/>
            <person name="Song Y."/>
            <person name="Salvetti E."/>
            <person name="Wrobel A."/>
            <person name="Rasinkangas P."/>
            <person name="Parkhill J."/>
            <person name="Rea M.C."/>
            <person name="O'Sullivan O."/>
            <person name="Ritari J."/>
            <person name="Douillard F.P."/>
            <person name="Paul Ross R."/>
            <person name="Yang R."/>
            <person name="Briner A.E."/>
            <person name="Felis G.E."/>
            <person name="de Vos W.M."/>
            <person name="Barrangou R."/>
            <person name="Klaenhammer T.R."/>
            <person name="Caufield P.W."/>
            <person name="Cui Y."/>
            <person name="Zhang H."/>
            <person name="O'Toole P.W."/>
        </authorList>
    </citation>
    <scope>NUCLEOTIDE SEQUENCE [LARGE SCALE GENOMIC DNA]</scope>
    <source>
        <strain evidence="7 8">JCM 17158</strain>
    </source>
</reference>
<evidence type="ECO:0000313" key="8">
    <source>
        <dbReference type="Proteomes" id="UP000051804"/>
    </source>
</evidence>
<keyword evidence="4" id="KW-0788">Thiol protease</keyword>
<comment type="similarity">
    <text evidence="5">Belongs to the Prp family.</text>
</comment>
<dbReference type="GO" id="GO:0006508">
    <property type="term" value="P:proteolysis"/>
    <property type="evidence" value="ECO:0007669"/>
    <property type="project" value="UniProtKB-KW"/>
</dbReference>
<evidence type="ECO:0000313" key="7">
    <source>
        <dbReference type="EMBL" id="KRK74286.1"/>
    </source>
</evidence>
<evidence type="ECO:0000256" key="3">
    <source>
        <dbReference type="ARBA" id="ARBA00022801"/>
    </source>
</evidence>
<dbReference type="Proteomes" id="UP000051804">
    <property type="component" value="Unassembled WGS sequence"/>
</dbReference>
<evidence type="ECO:0000256" key="4">
    <source>
        <dbReference type="ARBA" id="ARBA00022807"/>
    </source>
</evidence>
<dbReference type="AlphaFoldDB" id="A0A0R1JSR4"/>
<dbReference type="STRING" id="1291734.FD02_GL000887"/>
<dbReference type="SUPFAM" id="SSF118010">
    <property type="entry name" value="TM1457-like"/>
    <property type="match status" value="1"/>
</dbReference>